<evidence type="ECO:0000313" key="2">
    <source>
        <dbReference type="EMBL" id="EGD78491.1"/>
    </source>
</evidence>
<organism evidence="3">
    <name type="scientific">Salpingoeca rosetta (strain ATCC 50818 / BSB-021)</name>
    <dbReference type="NCBI Taxonomy" id="946362"/>
    <lineage>
        <taxon>Eukaryota</taxon>
        <taxon>Choanoflagellata</taxon>
        <taxon>Craspedida</taxon>
        <taxon>Salpingoecidae</taxon>
        <taxon>Salpingoeca</taxon>
    </lineage>
</organism>
<reference evidence="2" key="1">
    <citation type="submission" date="2009-08" db="EMBL/GenBank/DDBJ databases">
        <title>Annotation of Salpingoeca rosetta.</title>
        <authorList>
            <consortium name="The Broad Institute Genome Sequencing Platform"/>
            <person name="Russ C."/>
            <person name="Cuomo C."/>
            <person name="Burger G."/>
            <person name="Gray M.W."/>
            <person name="Holland P.W.H."/>
            <person name="King N."/>
            <person name="Lang F.B.F."/>
            <person name="Roger A.J."/>
            <person name="Ruiz-Trillo I."/>
            <person name="Young S.K."/>
            <person name="Zeng Q."/>
            <person name="Gargeya S."/>
            <person name="Alvarado L."/>
            <person name="Berlin A."/>
            <person name="Chapman S.B."/>
            <person name="Chen Z."/>
            <person name="Freedman E."/>
            <person name="Gellesch M."/>
            <person name="Goldberg J."/>
            <person name="Griggs A."/>
            <person name="Gujja S."/>
            <person name="Heilman E."/>
            <person name="Heiman D."/>
            <person name="Howarth C."/>
            <person name="Mehta T."/>
            <person name="Neiman D."/>
            <person name="Pearson M."/>
            <person name="Roberts A."/>
            <person name="Saif S."/>
            <person name="Shea T."/>
            <person name="Shenoy N."/>
            <person name="Sisk P."/>
            <person name="Stolte C."/>
            <person name="Sykes S."/>
            <person name="White J."/>
            <person name="Yandava C."/>
            <person name="Haas B."/>
            <person name="Nusbaum C."/>
            <person name="Birren B."/>
        </authorList>
    </citation>
    <scope>NUCLEOTIDE SEQUENCE [LARGE SCALE GENOMIC DNA]</scope>
    <source>
        <strain evidence="2">ATCC 50818</strain>
    </source>
</reference>
<feature type="compositionally biased region" description="Acidic residues" evidence="1">
    <location>
        <begin position="345"/>
        <end position="356"/>
    </location>
</feature>
<dbReference type="Proteomes" id="UP000007799">
    <property type="component" value="Unassembled WGS sequence"/>
</dbReference>
<evidence type="ECO:0000256" key="1">
    <source>
        <dbReference type="SAM" id="MobiDB-lite"/>
    </source>
</evidence>
<dbReference type="eggNOG" id="ENOG502S90Y">
    <property type="taxonomic scope" value="Eukaryota"/>
</dbReference>
<feature type="region of interest" description="Disordered" evidence="1">
    <location>
        <begin position="345"/>
        <end position="366"/>
    </location>
</feature>
<evidence type="ECO:0000313" key="3">
    <source>
        <dbReference type="Proteomes" id="UP000007799"/>
    </source>
</evidence>
<dbReference type="EMBL" id="GL832983">
    <property type="protein sequence ID" value="EGD78491.1"/>
    <property type="molecule type" value="Genomic_DNA"/>
</dbReference>
<dbReference type="GeneID" id="16069985"/>
<dbReference type="RefSeq" id="XP_004989440.1">
    <property type="nucleotide sequence ID" value="XM_004989383.1"/>
</dbReference>
<dbReference type="KEGG" id="sre:PTSG_09188"/>
<gene>
    <name evidence="2" type="ORF">PTSG_09188</name>
</gene>
<name>F2UMZ2_SALR5</name>
<sequence length="457" mass="50420">MCQKLGRITFRDVGHIRWLSMAHGQTTLQGEVSNVGGINFHGLVELDDFALFAGLHCVRIANRHVDLAPFAGINTLVLARVTVDDQSVIADAEELHVHEAPLETDTLNAKRVTLSFVKGDVPARIHLPNATHFGLGYGSWSTHVKFVLPPRVDTITIRSVDLNIPRFEHARVLDLDCRGKVNLSALARRVDKLVIRSPVMLRTSADNPLGRLLPVPDDVHVCLDDLRIVLTESKLPPCVKELSANGRRIVSRREPGAYPRGIVTRKDASSTCLANVPLLSLSNYRLGDVGALRGRRQLHLVCVTLDGEISDCNHVSLRRCNGSAANLSGITWLYLERATVMASDDDEDVEEDNDADDNSRVPQKPEAPLRVQRIQRVSTCQLGACSVTDSSCFRNVQRLILKRCKFDDLGALTAVGCLVVRDCTSLGDEWAWPDAVLVNRTPEDMMAVLMSGRMEKV</sequence>
<keyword evidence="3" id="KW-1185">Reference proteome</keyword>
<dbReference type="InParanoid" id="F2UMZ2"/>
<protein>
    <submittedName>
        <fullName evidence="2">Uncharacterized protein</fullName>
    </submittedName>
</protein>
<accession>F2UMZ2</accession>
<dbReference type="AlphaFoldDB" id="F2UMZ2"/>
<proteinExistence type="predicted"/>